<dbReference type="SMART" id="SM01178">
    <property type="entry name" value="DUF4217"/>
    <property type="match status" value="1"/>
</dbReference>
<dbReference type="Pfam" id="PF00270">
    <property type="entry name" value="DEAD"/>
    <property type="match status" value="1"/>
</dbReference>
<dbReference type="InterPro" id="IPR001650">
    <property type="entry name" value="Helicase_C-like"/>
</dbReference>
<keyword evidence="7 11" id="KW-0067">ATP-binding</keyword>
<feature type="compositionally biased region" description="Low complexity" evidence="12">
    <location>
        <begin position="1920"/>
        <end position="1929"/>
    </location>
</feature>
<dbReference type="SUPFAM" id="SSF52151">
    <property type="entry name" value="FabD/lysophospholipase-like"/>
    <property type="match status" value="1"/>
</dbReference>
<dbReference type="Pfam" id="PF01734">
    <property type="entry name" value="Patatin"/>
    <property type="match status" value="1"/>
</dbReference>
<dbReference type="PROSITE" id="PS51192">
    <property type="entry name" value="HELICASE_ATP_BIND_1"/>
    <property type="match status" value="1"/>
</dbReference>
<dbReference type="InterPro" id="IPR014001">
    <property type="entry name" value="Helicase_ATP-bd"/>
</dbReference>
<evidence type="ECO:0000256" key="1">
    <source>
        <dbReference type="ARBA" id="ARBA00004604"/>
    </source>
</evidence>
<evidence type="ECO:0000259" key="14">
    <source>
        <dbReference type="PROSITE" id="PS51194"/>
    </source>
</evidence>
<dbReference type="GO" id="GO:0005730">
    <property type="term" value="C:nucleolus"/>
    <property type="evidence" value="ECO:0007669"/>
    <property type="project" value="UniProtKB-SubCell"/>
</dbReference>
<dbReference type="Proteomes" id="UP000663888">
    <property type="component" value="Unassembled WGS sequence"/>
</dbReference>
<comment type="caution">
    <text evidence="16">The sequence shown here is derived from an EMBL/GenBank/DDBJ whole genome shotgun (WGS) entry which is preliminary data.</text>
</comment>
<evidence type="ECO:0000256" key="4">
    <source>
        <dbReference type="ARBA" id="ARBA00022741"/>
    </source>
</evidence>
<dbReference type="InterPro" id="IPR016035">
    <property type="entry name" value="Acyl_Trfase/lysoPLipase"/>
</dbReference>
<protein>
    <recommendedName>
        <fullName evidence="11">ATP-dependent RNA helicase</fullName>
        <ecNumber evidence="11">3.6.4.13</ecNumber>
    </recommendedName>
</protein>
<feature type="region of interest" description="Disordered" evidence="12">
    <location>
        <begin position="1917"/>
        <end position="1971"/>
    </location>
</feature>
<dbReference type="SMART" id="SM00490">
    <property type="entry name" value="HELICc"/>
    <property type="match status" value="1"/>
</dbReference>
<dbReference type="Gene3D" id="3.40.50.300">
    <property type="entry name" value="P-loop containing nucleotide triphosphate hydrolases"/>
    <property type="match status" value="3"/>
</dbReference>
<dbReference type="CDD" id="cd17941">
    <property type="entry name" value="DEADc_DDX10"/>
    <property type="match status" value="1"/>
</dbReference>
<feature type="compositionally biased region" description="Basic and acidic residues" evidence="12">
    <location>
        <begin position="2103"/>
        <end position="2121"/>
    </location>
</feature>
<keyword evidence="3" id="KW-0698">rRNA processing</keyword>
<dbReference type="PROSITE" id="PS51194">
    <property type="entry name" value="HELICASE_CTER"/>
    <property type="match status" value="1"/>
</dbReference>
<dbReference type="InterPro" id="IPR027417">
    <property type="entry name" value="P-loop_NTPase"/>
</dbReference>
<dbReference type="InterPro" id="IPR011990">
    <property type="entry name" value="TPR-like_helical_dom_sf"/>
</dbReference>
<proteinExistence type="inferred from homology"/>
<evidence type="ECO:0000256" key="8">
    <source>
        <dbReference type="ARBA" id="ARBA00022884"/>
    </source>
</evidence>
<keyword evidence="5 11" id="KW-0378">Hydrolase</keyword>
<dbReference type="InterPro" id="IPR011545">
    <property type="entry name" value="DEAD/DEAH_box_helicase_dom"/>
</dbReference>
<evidence type="ECO:0000259" key="15">
    <source>
        <dbReference type="PROSITE" id="PS51635"/>
    </source>
</evidence>
<keyword evidence="9" id="KW-0443">Lipid metabolism</keyword>
<accession>A0A8H3A924</accession>
<evidence type="ECO:0000256" key="11">
    <source>
        <dbReference type="RuleBase" id="RU365068"/>
    </source>
</evidence>
<evidence type="ECO:0000256" key="12">
    <source>
        <dbReference type="SAM" id="MobiDB-lite"/>
    </source>
</evidence>
<feature type="compositionally biased region" description="Polar residues" evidence="12">
    <location>
        <begin position="1405"/>
        <end position="1418"/>
    </location>
</feature>
<keyword evidence="2" id="KW-0690">Ribosome biogenesis</keyword>
<evidence type="ECO:0000259" key="13">
    <source>
        <dbReference type="PROSITE" id="PS51192"/>
    </source>
</evidence>
<dbReference type="Pfam" id="PF13424">
    <property type="entry name" value="TPR_12"/>
    <property type="match status" value="2"/>
</dbReference>
<feature type="short sequence motif" description="GXGXXG" evidence="10">
    <location>
        <begin position="489"/>
        <end position="494"/>
    </location>
</feature>
<comment type="domain">
    <text evidence="11">The Q motif is unique to and characteristic of the DEAD box family of RNA helicases and controls ATP binding and hydrolysis.</text>
</comment>
<feature type="domain" description="Helicase ATP-binding" evidence="13">
    <location>
        <begin position="1490"/>
        <end position="1664"/>
    </location>
</feature>
<dbReference type="InterPro" id="IPR000629">
    <property type="entry name" value="RNA-helicase_DEAD-box_CS"/>
</dbReference>
<dbReference type="Gene3D" id="3.40.1090.10">
    <property type="entry name" value="Cytosolic phospholipase A2 catalytic domain"/>
    <property type="match status" value="1"/>
</dbReference>
<reference evidence="16" key="1">
    <citation type="submission" date="2021-01" db="EMBL/GenBank/DDBJ databases">
        <authorList>
            <person name="Kaushik A."/>
        </authorList>
    </citation>
    <scope>NUCLEOTIDE SEQUENCE</scope>
    <source>
        <strain evidence="16">AG4-R118</strain>
    </source>
</reference>
<dbReference type="Pfam" id="PF13374">
    <property type="entry name" value="TPR_10"/>
    <property type="match status" value="3"/>
</dbReference>
<gene>
    <name evidence="16" type="ORF">RDB_LOCUS3037</name>
</gene>
<dbReference type="InterPro" id="IPR002182">
    <property type="entry name" value="NB-ARC"/>
</dbReference>
<dbReference type="SMART" id="SM00487">
    <property type="entry name" value="DEXDc"/>
    <property type="match status" value="1"/>
</dbReference>
<evidence type="ECO:0000256" key="3">
    <source>
        <dbReference type="ARBA" id="ARBA00022552"/>
    </source>
</evidence>
<keyword evidence="6 11" id="KW-0347">Helicase</keyword>
<evidence type="ECO:0000256" key="9">
    <source>
        <dbReference type="ARBA" id="ARBA00023098"/>
    </source>
</evidence>
<evidence type="ECO:0000256" key="10">
    <source>
        <dbReference type="PROSITE-ProRule" id="PRU01161"/>
    </source>
</evidence>
<dbReference type="InterPro" id="IPR002641">
    <property type="entry name" value="PNPLA_dom"/>
</dbReference>
<dbReference type="InterPro" id="IPR032675">
    <property type="entry name" value="LRR_dom_sf"/>
</dbReference>
<dbReference type="PROSITE" id="PS00039">
    <property type="entry name" value="DEAD_ATP_HELICASE"/>
    <property type="match status" value="1"/>
</dbReference>
<feature type="domain" description="PNPLA" evidence="15">
    <location>
        <begin position="485"/>
        <end position="645"/>
    </location>
</feature>
<dbReference type="GO" id="GO:0046486">
    <property type="term" value="P:glycerolipid metabolic process"/>
    <property type="evidence" value="ECO:0007669"/>
    <property type="project" value="UniProtKB-ARBA"/>
</dbReference>
<dbReference type="SUPFAM" id="SSF52047">
    <property type="entry name" value="RNI-like"/>
    <property type="match status" value="1"/>
</dbReference>
<dbReference type="GO" id="GO:0003724">
    <property type="term" value="F:RNA helicase activity"/>
    <property type="evidence" value="ECO:0007669"/>
    <property type="project" value="UniProtKB-EC"/>
</dbReference>
<keyword evidence="8 11" id="KW-0694">RNA-binding</keyword>
<feature type="domain" description="Helicase C-terminal" evidence="14">
    <location>
        <begin position="1693"/>
        <end position="1842"/>
    </location>
</feature>
<feature type="region of interest" description="Disordered" evidence="12">
    <location>
        <begin position="1405"/>
        <end position="1432"/>
    </location>
</feature>
<dbReference type="CDD" id="cd18787">
    <property type="entry name" value="SF2_C_DEAD"/>
    <property type="match status" value="1"/>
</dbReference>
<evidence type="ECO:0000313" key="17">
    <source>
        <dbReference type="Proteomes" id="UP000663888"/>
    </source>
</evidence>
<dbReference type="EMBL" id="CAJMWX010000080">
    <property type="protein sequence ID" value="CAE6400127.1"/>
    <property type="molecule type" value="Genomic_DNA"/>
</dbReference>
<dbReference type="GO" id="GO:0003723">
    <property type="term" value="F:RNA binding"/>
    <property type="evidence" value="ECO:0007669"/>
    <property type="project" value="UniProtKB-UniRule"/>
</dbReference>
<dbReference type="GO" id="GO:0006364">
    <property type="term" value="P:rRNA processing"/>
    <property type="evidence" value="ECO:0007669"/>
    <property type="project" value="UniProtKB-KW"/>
</dbReference>
<evidence type="ECO:0000256" key="6">
    <source>
        <dbReference type="ARBA" id="ARBA00022806"/>
    </source>
</evidence>
<sequence length="2209" mass="248541">MNETGDHKGFFILPELLYEVFKHIERRAHLAQCCLISKTCCSYARVCLYEWIQVYTWHPGAKQRVWMILETLARAPHVAFHVKKLEFRDFPNLLSFDERQRIITLATQAISNCVNLRSCSWTRDKTLSTRVIQELAGLESLRELEINAKPGAFGAWVAEDLLSFRGLQSLTLIMPARPVVELLPEWSAKNKGTLQSLVIVCKATPYLNDDIVQSMLPSLLNLRRLHLAGCIKVTEHSIQNFLADNDRLQSLALETCSQRFDMNALASACTMHKRLQLLTSISLTVPPSKESSQRQKWFGDVILLLKYSPLESFQLYASGGTDELISYEGVDHDVIKELVDSHASTLRRIGIQRLIVSLKSLAYSCEKCPQLEEIFATLCGVGRDALAQALANGKQLRNVHLTLMTDIAGEMRPLHLLTAQEIYSCMAAGTELRRSGAPGASAIHRATDVPQILCRYNPEQLPSHLVGFDSAMLGLNSEEKGLNILCIDGGGVRGLSSLVLLSELMRRIQRLEGLDEVPYPHEYFDVIAGTGTGALQACMLGRLKMSTEEATTSYANLVKDVFSDKKRFRGRSGAFKSTKLRERVMDIVQSKTSNKNERMMERQTDQCSCKTYVWRPILDPYGQIHGEAKEKANLKLCPMPTSYFTGCEDRIQKIKECIVTRENTQERRVCVIHGLGGVGKTQLALKVIEQTQEIWAEVLYVDASSRDTITTDLRAFSLAKEIGSTYEDTIRWLVSTQMPWLLVFDNADSPSLKLQDFFPQCNHGSILITTRLRNMGALAQGPDADCRISEMDPQDALALLLKRARIQPEALSDEERSAATSLLLDFGHLALAITHAGAYMYSRQIDVVTYKELFHHNRKAVLDASGAVASQVDVYQKTVYTTWRMCYDLLGPESRSAARPMLWLITFLHHKSIQEDIFKRAFCALKYNHMIWLPITELEGEARIFLHAFLPRFADSEGLWNRFTYLETMAELESTSLIEYDRANKGHVIHVLVQEWARTILPCSPQIGLECSTVLVALSINYSDASEEFMFRRQLFPHVDKVVSEHEGWLIPSLNYVGRFAQVYTDRGRWKEAERLQLQVCWASETYRGCENRGMPLSISTLSCLYQNQGRSAEAETLRIQLLEMQKRVLGEDHRDTLVTMANLASTYGYQGKSAKQEALQVQVLESRRKVLGEEHPDTLQIMVSLAITYRIQHKWEEAEAMGVHAIGIQKRVLGEEHPYTLNSMGSLAFTYLYWGKLTEAEALGDQVLEAQKRILGEEHPDTLETMACLAINYRKQGQLTKAETLGLYVIEVQKRVVGEENPQTLMSMHDLALTYEGQNNWAKAEALWIQVVEGMERIKGEDHPETLKNMSNLAFVHGKQQQWEKAEQLLARALCGYKRTLGDNHPYTRSVLRDLESLRSPSQGLCTVMPQRNTGTKKANKPVKKPIPKQKAKRIEENTKLEQLEKLVQDFDIGGEYSLFNDLPISSGTKKGLKKAFYTNMTDIQAKSLPVSLKCQDVLGAARTGSGKTLSFLIPVLEILHRRKWGPQDGLGALVISPTRELAIQIFDVLCAIGGYHTFSAGLVIGGKNLKDERDRLSRMNILVATPGRLLQHMDQTVGFECDNLQLLVLDEADRILDMGFAKSLNAIVGHLPKDRQTLLFSATQTDSVQQLARLSLRDPVYVGVTEDGAEGAGTTPKNLEQHYAICPLDRKLDALFGFIKTHLQSKALVFMSSCKQVRFVFETFCKMHPGIPLMHLHGKQKQTKRLDIFQKFSSSKHAFLFATDVAARGLDFPAVDWVLQLDAPEDADTYVHRVGRTARYERKGQSLLFLCPSEEEGMITVLKAKGIDVQPIKIKESKLASLENSLQKFAFEDPDIKYLAQRAFISYVKSIYLQKDKSVFQLDKLPLDAFAAALGLPGAPKVKFIDQAMAKKRKNESRQAQLAAAQADAEESSAESGSGSEGEDEAAPSAKQPSESLANDAQPKSGPIIRTKYDRMFERKNQGILSEHYTKLVDHDSDVSDQDDDFITLKRADHDLPGDEPRQTQQSVLLNKIDHEDISQRKLKIGQSKRAMLKYKSGGTKLVFDDDGGAHPLYEMQDDAVFKQEAGGDVIGAGKTYVDQMRTKMRDEDIMDKQEAREKKKEKKRKRKAREQEDEGTGAMAFAPDADDEGYVSPDFDRLLSDGDDDDSPVYRPNKKTKNRPNTSAGHEPLDFQDEEALALKMLRGQA</sequence>
<dbReference type="Gene3D" id="3.80.10.10">
    <property type="entry name" value="Ribonuclease Inhibitor"/>
    <property type="match status" value="1"/>
</dbReference>
<dbReference type="Pfam" id="PF00931">
    <property type="entry name" value="NB-ARC"/>
    <property type="match status" value="1"/>
</dbReference>
<dbReference type="Pfam" id="PF00271">
    <property type="entry name" value="Helicase_C"/>
    <property type="match status" value="1"/>
</dbReference>
<dbReference type="PROSITE" id="PS51635">
    <property type="entry name" value="PNPLA"/>
    <property type="match status" value="1"/>
</dbReference>
<dbReference type="GO" id="GO:0043531">
    <property type="term" value="F:ADP binding"/>
    <property type="evidence" value="ECO:0007669"/>
    <property type="project" value="InterPro"/>
</dbReference>
<keyword evidence="4 11" id="KW-0547">Nucleotide-binding</keyword>
<evidence type="ECO:0000313" key="16">
    <source>
        <dbReference type="EMBL" id="CAE6400127.1"/>
    </source>
</evidence>
<dbReference type="SUPFAM" id="SSF52540">
    <property type="entry name" value="P-loop containing nucleoside triphosphate hydrolases"/>
    <property type="match status" value="2"/>
</dbReference>
<feature type="region of interest" description="Disordered" evidence="12">
    <location>
        <begin position="2102"/>
        <end position="2209"/>
    </location>
</feature>
<name>A0A8H3A924_9AGAM</name>
<comment type="function">
    <text evidence="11">RNA helicase.</text>
</comment>
<dbReference type="EC" id="3.6.4.13" evidence="11"/>
<dbReference type="PANTHER" id="PTHR24031">
    <property type="entry name" value="RNA HELICASE"/>
    <property type="match status" value="1"/>
</dbReference>
<feature type="compositionally biased region" description="Basic residues" evidence="12">
    <location>
        <begin position="2122"/>
        <end position="2131"/>
    </location>
</feature>
<organism evidence="16 17">
    <name type="scientific">Rhizoctonia solani</name>
    <dbReference type="NCBI Taxonomy" id="456999"/>
    <lineage>
        <taxon>Eukaryota</taxon>
        <taxon>Fungi</taxon>
        <taxon>Dikarya</taxon>
        <taxon>Basidiomycota</taxon>
        <taxon>Agaricomycotina</taxon>
        <taxon>Agaricomycetes</taxon>
        <taxon>Cantharellales</taxon>
        <taxon>Ceratobasidiaceae</taxon>
        <taxon>Rhizoctonia</taxon>
    </lineage>
</organism>
<feature type="compositionally biased region" description="Basic residues" evidence="12">
    <location>
        <begin position="1419"/>
        <end position="1432"/>
    </location>
</feature>
<dbReference type="InterPro" id="IPR025313">
    <property type="entry name" value="SPB4-like_CTE"/>
</dbReference>
<dbReference type="SUPFAM" id="SSF48452">
    <property type="entry name" value="TPR-like"/>
    <property type="match status" value="3"/>
</dbReference>
<comment type="catalytic activity">
    <reaction evidence="11">
        <text>ATP + H2O = ADP + phosphate + H(+)</text>
        <dbReference type="Rhea" id="RHEA:13065"/>
        <dbReference type="ChEBI" id="CHEBI:15377"/>
        <dbReference type="ChEBI" id="CHEBI:15378"/>
        <dbReference type="ChEBI" id="CHEBI:30616"/>
        <dbReference type="ChEBI" id="CHEBI:43474"/>
        <dbReference type="ChEBI" id="CHEBI:456216"/>
        <dbReference type="EC" id="3.6.4.13"/>
    </reaction>
</comment>
<dbReference type="Gene3D" id="1.25.40.10">
    <property type="entry name" value="Tetratricopeptide repeat domain"/>
    <property type="match status" value="2"/>
</dbReference>
<dbReference type="Pfam" id="PF13959">
    <property type="entry name" value="CTE_SPB4"/>
    <property type="match status" value="1"/>
</dbReference>
<evidence type="ECO:0000256" key="2">
    <source>
        <dbReference type="ARBA" id="ARBA00022517"/>
    </source>
</evidence>
<evidence type="ECO:0000256" key="5">
    <source>
        <dbReference type="ARBA" id="ARBA00022801"/>
    </source>
</evidence>
<comment type="similarity">
    <text evidence="11">Belongs to the DEAD box helicase family.</text>
</comment>
<evidence type="ECO:0000256" key="7">
    <source>
        <dbReference type="ARBA" id="ARBA00022840"/>
    </source>
</evidence>
<comment type="subcellular location">
    <subcellularLocation>
        <location evidence="1">Nucleus</location>
        <location evidence="1">Nucleolus</location>
    </subcellularLocation>
</comment>
<dbReference type="GO" id="GO:0016787">
    <property type="term" value="F:hydrolase activity"/>
    <property type="evidence" value="ECO:0007669"/>
    <property type="project" value="UniProtKB-KW"/>
</dbReference>
<comment type="caution">
    <text evidence="10">Lacks conserved residue(s) required for the propagation of feature annotation.</text>
</comment>
<dbReference type="GO" id="GO:0005524">
    <property type="term" value="F:ATP binding"/>
    <property type="evidence" value="ECO:0007669"/>
    <property type="project" value="UniProtKB-UniRule"/>
</dbReference>